<keyword evidence="3 5" id="KW-0067">ATP-binding</keyword>
<dbReference type="GO" id="GO:0005524">
    <property type="term" value="F:ATP binding"/>
    <property type="evidence" value="ECO:0007669"/>
    <property type="project" value="UniProtKB-KW"/>
</dbReference>
<dbReference type="PANTHER" id="PTHR42781:SF4">
    <property type="entry name" value="SPERMIDINE_PUTRESCINE IMPORT ATP-BINDING PROTEIN POTA"/>
    <property type="match status" value="1"/>
</dbReference>
<dbReference type="InterPro" id="IPR050093">
    <property type="entry name" value="ABC_SmlMolc_Importer"/>
</dbReference>
<dbReference type="PANTHER" id="PTHR42781">
    <property type="entry name" value="SPERMIDINE/PUTRESCINE IMPORT ATP-BINDING PROTEIN POTA"/>
    <property type="match status" value="1"/>
</dbReference>
<evidence type="ECO:0000313" key="6">
    <source>
        <dbReference type="Proteomes" id="UP000774283"/>
    </source>
</evidence>
<dbReference type="EMBL" id="JAAXOW010000001">
    <property type="protein sequence ID" value="NKX92654.1"/>
    <property type="molecule type" value="Genomic_DNA"/>
</dbReference>
<dbReference type="AlphaFoldDB" id="A0A9X5FED7"/>
<dbReference type="SMART" id="SM00382">
    <property type="entry name" value="AAA"/>
    <property type="match status" value="1"/>
</dbReference>
<dbReference type="PROSITE" id="PS00211">
    <property type="entry name" value="ABC_TRANSPORTER_1"/>
    <property type="match status" value="1"/>
</dbReference>
<dbReference type="GO" id="GO:0016887">
    <property type="term" value="F:ATP hydrolysis activity"/>
    <property type="evidence" value="ECO:0007669"/>
    <property type="project" value="InterPro"/>
</dbReference>
<protein>
    <submittedName>
        <fullName evidence="5">ATP-binding cassette domain-containing protein</fullName>
    </submittedName>
</protein>
<dbReference type="Pfam" id="PF00005">
    <property type="entry name" value="ABC_tran"/>
    <property type="match status" value="1"/>
</dbReference>
<evidence type="ECO:0000259" key="4">
    <source>
        <dbReference type="PROSITE" id="PS50893"/>
    </source>
</evidence>
<dbReference type="InterPro" id="IPR003593">
    <property type="entry name" value="AAA+_ATPase"/>
</dbReference>
<keyword evidence="2" id="KW-0547">Nucleotide-binding</keyword>
<evidence type="ECO:0000256" key="1">
    <source>
        <dbReference type="ARBA" id="ARBA00022448"/>
    </source>
</evidence>
<dbReference type="PROSITE" id="PS50893">
    <property type="entry name" value="ABC_TRANSPORTER_2"/>
    <property type="match status" value="1"/>
</dbReference>
<proteinExistence type="predicted"/>
<dbReference type="InterPro" id="IPR003439">
    <property type="entry name" value="ABC_transporter-like_ATP-bd"/>
</dbReference>
<keyword evidence="1" id="KW-0813">Transport</keyword>
<gene>
    <name evidence="5" type="ORF">HF995_05095</name>
</gene>
<evidence type="ECO:0000313" key="5">
    <source>
        <dbReference type="EMBL" id="NKX92654.1"/>
    </source>
</evidence>
<comment type="caution">
    <text evidence="5">The sequence shown here is derived from an EMBL/GenBank/DDBJ whole genome shotgun (WGS) entry which is preliminary data.</text>
</comment>
<organism evidence="5 6">
    <name type="scientific">Sanguibacter hominis ATCC BAA-789</name>
    <dbReference type="NCBI Taxonomy" id="1312740"/>
    <lineage>
        <taxon>Bacteria</taxon>
        <taxon>Bacillati</taxon>
        <taxon>Actinomycetota</taxon>
        <taxon>Actinomycetes</taxon>
        <taxon>Micrococcales</taxon>
        <taxon>Sanguibacteraceae</taxon>
        <taxon>Sanguibacter</taxon>
    </lineage>
</organism>
<sequence length="362" mass="37049">MTAPAVDVDAHVAGRVRAALTVAAGERVALVGPNGSGKSTLVELVAGLVRPSAGRVGLGGRTVADAATWVPPHERHVGLLGQEPLLFDHLSVVDNVAFGLRSRGVARGRARAEAARWLEAVGLADLVGVRRARLSGGQAARVALARALASRPQVLVLDEPSASLDVRAAAQVRHLLAGQERRATLFVSHDVLDVLTLADRVVVLEAGEVVDDAPVDLALTLPRSDFAAHFAGLERVRGTAVADGLLLDDGTLVPGVATSVPGAVPGSGSEGWAVLAPTALRLVDGPGGPGDLPLAVDGVEPRGDHALVRGRLGQAEGARVSAWASLADAARLERATTSGLPDGVLARAWCRADASGVTTYAR</sequence>
<dbReference type="InterPro" id="IPR027417">
    <property type="entry name" value="P-loop_NTPase"/>
</dbReference>
<feature type="domain" description="ABC transporter" evidence="4">
    <location>
        <begin position="3"/>
        <end position="231"/>
    </location>
</feature>
<dbReference type="Gene3D" id="3.40.50.300">
    <property type="entry name" value="P-loop containing nucleotide triphosphate hydrolases"/>
    <property type="match status" value="1"/>
</dbReference>
<evidence type="ECO:0000256" key="2">
    <source>
        <dbReference type="ARBA" id="ARBA00022741"/>
    </source>
</evidence>
<dbReference type="SUPFAM" id="SSF52540">
    <property type="entry name" value="P-loop containing nucleoside triphosphate hydrolases"/>
    <property type="match status" value="1"/>
</dbReference>
<dbReference type="InterPro" id="IPR017871">
    <property type="entry name" value="ABC_transporter-like_CS"/>
</dbReference>
<keyword evidence="6" id="KW-1185">Reference proteome</keyword>
<dbReference type="Proteomes" id="UP000774283">
    <property type="component" value="Unassembled WGS sequence"/>
</dbReference>
<dbReference type="RefSeq" id="WP_168446665.1">
    <property type="nucleotide sequence ID" value="NZ_JAAXOW010000001.1"/>
</dbReference>
<reference evidence="5 6" key="1">
    <citation type="submission" date="2020-04" db="EMBL/GenBank/DDBJ databases">
        <title>MicrobeNet Type strains.</title>
        <authorList>
            <person name="Nicholson A.C."/>
        </authorList>
    </citation>
    <scope>NUCLEOTIDE SEQUENCE [LARGE SCALE GENOMIC DNA]</scope>
    <source>
        <strain evidence="5 6">ATCC BAA-789</strain>
    </source>
</reference>
<name>A0A9X5FED7_9MICO</name>
<accession>A0A9X5FED7</accession>
<evidence type="ECO:0000256" key="3">
    <source>
        <dbReference type="ARBA" id="ARBA00022840"/>
    </source>
</evidence>